<dbReference type="GO" id="GO:0044780">
    <property type="term" value="P:bacterial-type flagellum assembly"/>
    <property type="evidence" value="ECO:0007669"/>
    <property type="project" value="UniProtKB-UniRule"/>
</dbReference>
<keyword evidence="11" id="KW-0282">Flagellum</keyword>
<dbReference type="PANTHER" id="PTHR30065">
    <property type="entry name" value="FLAGELLAR BIOSYNTHETIC PROTEIN FLIR"/>
    <property type="match status" value="1"/>
</dbReference>
<feature type="transmembrane region" description="Helical" evidence="10">
    <location>
        <begin position="6"/>
        <end position="27"/>
    </location>
</feature>
<keyword evidence="11" id="KW-0966">Cell projection</keyword>
<protein>
    <recommendedName>
        <fullName evidence="3 9">Flagellar biosynthetic protein FliR</fullName>
    </recommendedName>
</protein>
<dbReference type="Pfam" id="PF01311">
    <property type="entry name" value="Bac_export_1"/>
    <property type="match status" value="1"/>
</dbReference>
<feature type="transmembrane region" description="Helical" evidence="10">
    <location>
        <begin position="39"/>
        <end position="56"/>
    </location>
</feature>
<keyword evidence="4 10" id="KW-1003">Cell membrane</keyword>
<dbReference type="PANTHER" id="PTHR30065:SF8">
    <property type="entry name" value="FLAGELLAR BIOSYNTHETIC PROTEIN FLIR"/>
    <property type="match status" value="1"/>
</dbReference>
<dbReference type="RefSeq" id="WP_184261667.1">
    <property type="nucleotide sequence ID" value="NZ_JACIIX010000002.1"/>
</dbReference>
<sequence length="253" mass="27433">MLSEILSLNVFHVLLVFVRLSAAFMLLPGFSAHYINVKSRLLLAVAITLVITPLLSPNLPAAPQQMSVLVMLIVLETFYGVFFGLITQAVMGAMHLAGTNIGQMTGLMNAMVFDPITEQQGAMVVGALSNVILVSLFVMDLHHLMIEALIATYSLFPVGSMPIADDHLTSFLDIFARSFAIGLQMSAPFVVAGIVFQVALGLMARLSPQMNVFFVAMPLQILLGLAMLWVALPGLILIFLHYFEGTLTAFVYG</sequence>
<evidence type="ECO:0000256" key="5">
    <source>
        <dbReference type="ARBA" id="ARBA00022692"/>
    </source>
</evidence>
<evidence type="ECO:0000256" key="6">
    <source>
        <dbReference type="ARBA" id="ARBA00022989"/>
    </source>
</evidence>
<evidence type="ECO:0000256" key="1">
    <source>
        <dbReference type="ARBA" id="ARBA00002578"/>
    </source>
</evidence>
<keyword evidence="11" id="KW-0969">Cilium</keyword>
<dbReference type="EMBL" id="JACIIX010000002">
    <property type="protein sequence ID" value="MBB6209410.1"/>
    <property type="molecule type" value="Genomic_DNA"/>
</dbReference>
<keyword evidence="8 10" id="KW-0975">Bacterial flagellum</keyword>
<feature type="transmembrane region" description="Helical" evidence="10">
    <location>
        <begin position="146"/>
        <end position="164"/>
    </location>
</feature>
<evidence type="ECO:0000256" key="4">
    <source>
        <dbReference type="ARBA" id="ARBA00022475"/>
    </source>
</evidence>
<comment type="caution">
    <text evidence="11">The sequence shown here is derived from an EMBL/GenBank/DDBJ whole genome shotgun (WGS) entry which is preliminary data.</text>
</comment>
<reference evidence="11 12" key="1">
    <citation type="submission" date="2020-08" db="EMBL/GenBank/DDBJ databases">
        <title>Genomic Encyclopedia of Type Strains, Phase IV (KMG-IV): sequencing the most valuable type-strain genomes for metagenomic binning, comparative biology and taxonomic classification.</title>
        <authorList>
            <person name="Goeker M."/>
        </authorList>
    </citation>
    <scope>NUCLEOTIDE SEQUENCE [LARGE SCALE GENOMIC DNA]</scope>
    <source>
        <strain evidence="11 12">DSM 11590</strain>
    </source>
</reference>
<feature type="transmembrane region" description="Helical" evidence="10">
    <location>
        <begin position="212"/>
        <end position="243"/>
    </location>
</feature>
<accession>A0A7W9ZDL5</accession>
<comment type="function">
    <text evidence="1 10">Role in flagellar biosynthesis.</text>
</comment>
<comment type="subcellular location">
    <subcellularLocation>
        <location evidence="10">Cell membrane</location>
        <topology evidence="10">Multi-pass membrane protein</topology>
    </subcellularLocation>
    <subcellularLocation>
        <location evidence="10">Bacterial flagellum basal body</location>
    </subcellularLocation>
</comment>
<evidence type="ECO:0000313" key="12">
    <source>
        <dbReference type="Proteomes" id="UP000544872"/>
    </source>
</evidence>
<organism evidence="11 12">
    <name type="scientific">Novispirillum itersonii</name>
    <name type="common">Aquaspirillum itersonii</name>
    <dbReference type="NCBI Taxonomy" id="189"/>
    <lineage>
        <taxon>Bacteria</taxon>
        <taxon>Pseudomonadati</taxon>
        <taxon>Pseudomonadota</taxon>
        <taxon>Alphaproteobacteria</taxon>
        <taxon>Rhodospirillales</taxon>
        <taxon>Novispirillaceae</taxon>
        <taxon>Novispirillum</taxon>
    </lineage>
</organism>
<dbReference type="GO" id="GO:0009425">
    <property type="term" value="C:bacterial-type flagellum basal body"/>
    <property type="evidence" value="ECO:0007669"/>
    <property type="project" value="UniProtKB-SubCell"/>
</dbReference>
<evidence type="ECO:0000256" key="10">
    <source>
        <dbReference type="RuleBase" id="RU362071"/>
    </source>
</evidence>
<evidence type="ECO:0000256" key="8">
    <source>
        <dbReference type="ARBA" id="ARBA00023143"/>
    </source>
</evidence>
<dbReference type="InterPro" id="IPR006303">
    <property type="entry name" value="FliR"/>
</dbReference>
<evidence type="ECO:0000256" key="7">
    <source>
        <dbReference type="ARBA" id="ARBA00023136"/>
    </source>
</evidence>
<feature type="transmembrane region" description="Helical" evidence="10">
    <location>
        <begin position="119"/>
        <end position="139"/>
    </location>
</feature>
<dbReference type="GO" id="GO:0006605">
    <property type="term" value="P:protein targeting"/>
    <property type="evidence" value="ECO:0007669"/>
    <property type="project" value="UniProtKB-UniRule"/>
</dbReference>
<proteinExistence type="inferred from homology"/>
<keyword evidence="12" id="KW-1185">Reference proteome</keyword>
<feature type="transmembrane region" description="Helical" evidence="10">
    <location>
        <begin position="176"/>
        <end position="200"/>
    </location>
</feature>
<keyword evidence="5 10" id="KW-0812">Transmembrane</keyword>
<keyword evidence="6 10" id="KW-1133">Transmembrane helix</keyword>
<evidence type="ECO:0000256" key="2">
    <source>
        <dbReference type="ARBA" id="ARBA00009772"/>
    </source>
</evidence>
<dbReference type="PRINTS" id="PR00953">
    <property type="entry name" value="TYPE3IMRPROT"/>
</dbReference>
<dbReference type="InterPro" id="IPR002010">
    <property type="entry name" value="T3SS_IM_R"/>
</dbReference>
<feature type="transmembrane region" description="Helical" evidence="10">
    <location>
        <begin position="68"/>
        <end position="86"/>
    </location>
</feature>
<dbReference type="AlphaFoldDB" id="A0A7W9ZDL5"/>
<evidence type="ECO:0000313" key="11">
    <source>
        <dbReference type="EMBL" id="MBB6209410.1"/>
    </source>
</evidence>
<gene>
    <name evidence="11" type="ORF">FHS48_000812</name>
</gene>
<name>A0A7W9ZDL5_NOVIT</name>
<dbReference type="Proteomes" id="UP000544872">
    <property type="component" value="Unassembled WGS sequence"/>
</dbReference>
<comment type="similarity">
    <text evidence="2 10">Belongs to the FliR/MopE/SpaR family.</text>
</comment>
<evidence type="ECO:0000256" key="9">
    <source>
        <dbReference type="NCBIfam" id="TIGR01400"/>
    </source>
</evidence>
<keyword evidence="7 10" id="KW-0472">Membrane</keyword>
<evidence type="ECO:0000256" key="3">
    <source>
        <dbReference type="ARBA" id="ARBA00021717"/>
    </source>
</evidence>
<dbReference type="NCBIfam" id="TIGR01400">
    <property type="entry name" value="fliR"/>
    <property type="match status" value="1"/>
</dbReference>
<dbReference type="GO" id="GO:0005886">
    <property type="term" value="C:plasma membrane"/>
    <property type="evidence" value="ECO:0007669"/>
    <property type="project" value="UniProtKB-SubCell"/>
</dbReference>